<organism evidence="1">
    <name type="scientific">marine sediment metagenome</name>
    <dbReference type="NCBI Taxonomy" id="412755"/>
    <lineage>
        <taxon>unclassified sequences</taxon>
        <taxon>metagenomes</taxon>
        <taxon>ecological metagenomes</taxon>
    </lineage>
</organism>
<sequence>MIDPAVFVLHLAGNGELIVFRRQTLAIFVDDTSNANTTEYGRGDG</sequence>
<dbReference type="AlphaFoldDB" id="A0A1B6NVX0"/>
<reference evidence="1" key="1">
    <citation type="submission" date="2013-11" db="EMBL/GenBank/DDBJ databases">
        <title>Microbial diversity, functional groups and degradation webs in Northern and Southern Mediterranean and Red Sea marine crude oil polluted sites.</title>
        <authorList>
            <person name="Daffonchio D."/>
            <person name="Mapelli F."/>
            <person name="Ferrer M."/>
            <person name="Richter M."/>
            <person name="Cherif A."/>
            <person name="Malkawi H.I."/>
            <person name="Yakimov M.M."/>
            <person name="Abdel-Fattah Y.R."/>
            <person name="Blaghen M."/>
            <person name="Golyshin P.N."/>
            <person name="Kalogerakis N."/>
            <person name="Boon N."/>
            <person name="Magagnini M."/>
            <person name="Fava F."/>
        </authorList>
    </citation>
    <scope>NUCLEOTIDE SEQUENCE</scope>
</reference>
<dbReference type="EMBL" id="AYSL01000869">
    <property type="protein sequence ID" value="KTF06907.1"/>
    <property type="molecule type" value="Genomic_DNA"/>
</dbReference>
<evidence type="ECO:0000313" key="1">
    <source>
        <dbReference type="EMBL" id="KTF06907.1"/>
    </source>
</evidence>
<protein>
    <submittedName>
        <fullName evidence="1">Uncharacterized protein</fullName>
    </submittedName>
</protein>
<gene>
    <name evidence="1" type="ORF">MGSAQ_001598</name>
</gene>
<comment type="caution">
    <text evidence="1">The sequence shown here is derived from an EMBL/GenBank/DDBJ whole genome shotgun (WGS) entry which is preliminary data.</text>
</comment>
<accession>A0A1B6NVX0</accession>
<proteinExistence type="predicted"/>
<name>A0A1B6NVX0_9ZZZZ</name>